<sequence>MKMSPGKLWRSRRLADKDGFWKMVAIDQRTPLFVPIAEKRGTKEPPREDVVEVKRLITKHLSPKASALLIDPLYGYANCINELPTETGLIISYEHSITENTSKGRKSHPIPHWSVAKTRAVGGDACKVLAWYRPDADPEIIAHQQAFVQKAGEECAANDMVMLLELLIYPLPGEDPKALEAKREELVLASLEPFCDPKYKIDIYKVEPPGLVHNVPDPDSKDAASLQGAYDRMGKMLPRPWVMLSAGASAADFERSMNFAYRAGASGYLAGRAVWQDAFAHFPDYEAMEKGLAESSLVILDRLNDLTERKGTPWYRHSAFGGKVPEPDVQDAFPKGYAA</sequence>
<dbReference type="InterPro" id="IPR002915">
    <property type="entry name" value="DeoC/FbaB/LacD_aldolase"/>
</dbReference>
<dbReference type="InterPro" id="IPR050552">
    <property type="entry name" value="LacD_aldolase"/>
</dbReference>
<proteinExistence type="inferred from homology"/>
<dbReference type="PANTHER" id="PTHR39340:SF1">
    <property type="entry name" value="SULFOFRUCTOSEPHOSPHATE ALDOLASE"/>
    <property type="match status" value="1"/>
</dbReference>
<dbReference type="InterPro" id="IPR013785">
    <property type="entry name" value="Aldolase_TIM"/>
</dbReference>
<dbReference type="PANTHER" id="PTHR39340">
    <property type="entry name" value="SULFOFRUCTOSEPHOSPHATE ALDOLASE"/>
    <property type="match status" value="1"/>
</dbReference>
<evidence type="ECO:0000313" key="4">
    <source>
        <dbReference type="Proteomes" id="UP001596104"/>
    </source>
</evidence>
<comment type="similarity">
    <text evidence="1">Belongs to the aldolase LacD family.</text>
</comment>
<dbReference type="SUPFAM" id="SSF51569">
    <property type="entry name" value="Aldolase"/>
    <property type="match status" value="1"/>
</dbReference>
<dbReference type="Gene3D" id="3.20.20.70">
    <property type="entry name" value="Aldolase class I"/>
    <property type="match status" value="1"/>
</dbReference>
<organism evidence="3 4">
    <name type="scientific">Bosea vestrisii</name>
    <dbReference type="NCBI Taxonomy" id="151416"/>
    <lineage>
        <taxon>Bacteria</taxon>
        <taxon>Pseudomonadati</taxon>
        <taxon>Pseudomonadota</taxon>
        <taxon>Alphaproteobacteria</taxon>
        <taxon>Hyphomicrobiales</taxon>
        <taxon>Boseaceae</taxon>
        <taxon>Bosea</taxon>
    </lineage>
</organism>
<reference evidence="4" key="1">
    <citation type="journal article" date="2019" name="Int. J. Syst. Evol. Microbiol.">
        <title>The Global Catalogue of Microorganisms (GCM) 10K type strain sequencing project: providing services to taxonomists for standard genome sequencing and annotation.</title>
        <authorList>
            <consortium name="The Broad Institute Genomics Platform"/>
            <consortium name="The Broad Institute Genome Sequencing Center for Infectious Disease"/>
            <person name="Wu L."/>
            <person name="Ma J."/>
        </authorList>
    </citation>
    <scope>NUCLEOTIDE SEQUENCE [LARGE SCALE GENOMIC DNA]</scope>
    <source>
        <strain evidence="4">CGMCC 1.16326</strain>
    </source>
</reference>
<dbReference type="RefSeq" id="WP_377007384.1">
    <property type="nucleotide sequence ID" value="NZ_JBHSLV010000012.1"/>
</dbReference>
<keyword evidence="2" id="KW-0456">Lyase</keyword>
<evidence type="ECO:0000256" key="1">
    <source>
        <dbReference type="ARBA" id="ARBA00008679"/>
    </source>
</evidence>
<gene>
    <name evidence="3" type="ORF">ACFPPC_08005</name>
</gene>
<dbReference type="NCBIfam" id="NF009498">
    <property type="entry name" value="PRK12858.1"/>
    <property type="match status" value="1"/>
</dbReference>
<dbReference type="Proteomes" id="UP001596104">
    <property type="component" value="Unassembled WGS sequence"/>
</dbReference>
<protein>
    <submittedName>
        <fullName evidence="3">Tagatose 1,6-diphosphate aldolase</fullName>
    </submittedName>
</protein>
<accession>A0ABW0H7F0</accession>
<dbReference type="Pfam" id="PF01791">
    <property type="entry name" value="DeoC"/>
    <property type="match status" value="1"/>
</dbReference>
<keyword evidence="4" id="KW-1185">Reference proteome</keyword>
<comment type="caution">
    <text evidence="3">The sequence shown here is derived from an EMBL/GenBank/DDBJ whole genome shotgun (WGS) entry which is preliminary data.</text>
</comment>
<evidence type="ECO:0000256" key="2">
    <source>
        <dbReference type="ARBA" id="ARBA00023239"/>
    </source>
</evidence>
<dbReference type="SMART" id="SM01133">
    <property type="entry name" value="DeoC"/>
    <property type="match status" value="1"/>
</dbReference>
<dbReference type="EMBL" id="JBHSLV010000012">
    <property type="protein sequence ID" value="MFC5392580.1"/>
    <property type="molecule type" value="Genomic_DNA"/>
</dbReference>
<evidence type="ECO:0000313" key="3">
    <source>
        <dbReference type="EMBL" id="MFC5392580.1"/>
    </source>
</evidence>
<name>A0ABW0H7F0_9HYPH</name>